<dbReference type="KEGG" id="gox:GOX1667"/>
<proteinExistence type="predicted"/>
<dbReference type="Proteomes" id="UP000006375">
    <property type="component" value="Chromosome"/>
</dbReference>
<feature type="region of interest" description="Disordered" evidence="1">
    <location>
        <begin position="63"/>
        <end position="90"/>
    </location>
</feature>
<organism evidence="2 3">
    <name type="scientific">Gluconobacter oxydans (strain 621H)</name>
    <name type="common">Gluconobacter suboxydans</name>
    <dbReference type="NCBI Taxonomy" id="290633"/>
    <lineage>
        <taxon>Bacteria</taxon>
        <taxon>Pseudomonadati</taxon>
        <taxon>Pseudomonadota</taxon>
        <taxon>Alphaproteobacteria</taxon>
        <taxon>Acetobacterales</taxon>
        <taxon>Acetobacteraceae</taxon>
        <taxon>Gluconobacter</taxon>
    </lineage>
</organism>
<dbReference type="AlphaFoldDB" id="Q5FQD8"/>
<name>Q5FQD8_GLUOX</name>
<dbReference type="HOGENOM" id="CLU_1473203_0_0_5"/>
<feature type="compositionally biased region" description="Low complexity" evidence="1">
    <location>
        <begin position="164"/>
        <end position="183"/>
    </location>
</feature>
<feature type="compositionally biased region" description="Basic residues" evidence="1">
    <location>
        <begin position="140"/>
        <end position="152"/>
    </location>
</feature>
<evidence type="ECO:0000256" key="1">
    <source>
        <dbReference type="SAM" id="MobiDB-lite"/>
    </source>
</evidence>
<keyword evidence="3" id="KW-1185">Reference proteome</keyword>
<feature type="compositionally biased region" description="Basic and acidic residues" evidence="1">
    <location>
        <begin position="63"/>
        <end position="74"/>
    </location>
</feature>
<evidence type="ECO:0000313" key="3">
    <source>
        <dbReference type="Proteomes" id="UP000006375"/>
    </source>
</evidence>
<protein>
    <submittedName>
        <fullName evidence="2">Uncharacterized protein</fullName>
    </submittedName>
</protein>
<dbReference type="EMBL" id="CP000009">
    <property type="protein sequence ID" value="AAW61408.1"/>
    <property type="molecule type" value="Genomic_DNA"/>
</dbReference>
<evidence type="ECO:0000313" key="2">
    <source>
        <dbReference type="EMBL" id="AAW61408.1"/>
    </source>
</evidence>
<gene>
    <name evidence="2" type="ordered locus">GOX1667</name>
</gene>
<reference evidence="2 3" key="1">
    <citation type="journal article" date="2005" name="Nat. Biotechnol.">
        <title>Complete genome sequence of the acetic acid bacterium Gluconobacter oxydans.</title>
        <authorList>
            <person name="Prust C."/>
            <person name="Hoffmeister M."/>
            <person name="Liesegang H."/>
            <person name="Wiezer A."/>
            <person name="Fricke W.F."/>
            <person name="Ehrenreich A."/>
            <person name="Gottschalk G."/>
            <person name="Deppenmeier U."/>
        </authorList>
    </citation>
    <scope>NUCLEOTIDE SEQUENCE [LARGE SCALE GENOMIC DNA]</scope>
    <source>
        <strain evidence="2 3">621H</strain>
    </source>
</reference>
<feature type="region of interest" description="Disordered" evidence="1">
    <location>
        <begin position="118"/>
        <end position="183"/>
    </location>
</feature>
<sequence>MARSCPIQGIFLSDRNLPPERQEHARVKNVLLAVFHRADEFIILPPGRKLGFFIIIGPQHRIHEADSASHDSQRQKQTARRLRQNAQNRKLQIIPCRQKPRQSLPVPFRLHNRHETIGYISGGARNPKARRKPAPQQARSRLRSSRARHPPRVRGACPAPPADRAQSVRSSSRPSASEAENPA</sequence>
<accession>Q5FQD8</accession>